<keyword evidence="2" id="KW-1133">Transmembrane helix</keyword>
<keyword evidence="4" id="KW-1185">Reference proteome</keyword>
<name>A0ABX4VA19_9BURK</name>
<evidence type="ECO:0000313" key="3">
    <source>
        <dbReference type="EMBL" id="PMS32362.1"/>
    </source>
</evidence>
<evidence type="ECO:0000256" key="1">
    <source>
        <dbReference type="SAM" id="MobiDB-lite"/>
    </source>
</evidence>
<comment type="caution">
    <text evidence="3">The sequence shown here is derived from an EMBL/GenBank/DDBJ whole genome shotgun (WGS) entry which is preliminary data.</text>
</comment>
<proteinExistence type="predicted"/>
<evidence type="ECO:0000256" key="2">
    <source>
        <dbReference type="SAM" id="Phobius"/>
    </source>
</evidence>
<protein>
    <submittedName>
        <fullName evidence="3">Uncharacterized protein</fullName>
    </submittedName>
</protein>
<feature type="region of interest" description="Disordered" evidence="1">
    <location>
        <begin position="50"/>
        <end position="75"/>
    </location>
</feature>
<dbReference type="EMBL" id="PNXY01000004">
    <property type="protein sequence ID" value="PMS32362.1"/>
    <property type="molecule type" value="Genomic_DNA"/>
</dbReference>
<accession>A0ABX4VA19</accession>
<keyword evidence="2" id="KW-0472">Membrane</keyword>
<reference evidence="3 4" key="1">
    <citation type="submission" date="2018-01" db="EMBL/GenBank/DDBJ databases">
        <title>Whole genome analyses suggest that Burkholderia sensu lato contains two further novel genera in the rhizoxinica-symbiotica group Mycetohabitans gen. nov., and Trinickia gen. nov.: implications for the evolution of diazotrophy and nodulation in the Burkholderiaceae.</title>
        <authorList>
            <person name="Estrada-de los Santos P."/>
            <person name="Palmer M."/>
            <person name="Chavez-Ramirez B."/>
            <person name="Beukes C."/>
            <person name="Steenkamp E.T."/>
            <person name="Hirsch A.M."/>
            <person name="Manyaka P."/>
            <person name="Maluk M."/>
            <person name="Lafos M."/>
            <person name="Crook M."/>
            <person name="Gross E."/>
            <person name="Simon M.F."/>
            <person name="Bueno dos Reis Junior F."/>
            <person name="Poole P.S."/>
            <person name="Venter S.N."/>
            <person name="James E.K."/>
        </authorList>
    </citation>
    <scope>NUCLEOTIDE SEQUENCE [LARGE SCALE GENOMIC DNA]</scope>
    <source>
        <strain evidence="3 4">WSM 3937</strain>
    </source>
</reference>
<gene>
    <name evidence="3" type="ORF">C0Z16_07070</name>
</gene>
<feature type="transmembrane region" description="Helical" evidence="2">
    <location>
        <begin position="77"/>
        <end position="99"/>
    </location>
</feature>
<keyword evidence="2" id="KW-0812">Transmembrane</keyword>
<sequence>MVRASATAPDVDAVGRLSRGTRWVDNFAVSARISPRGGVECGRVTASGLPPAATGVAVRRDGRARPPKGSSDSRRRFGSCVVAAWGGVVAVLLLVGAGVPAGFDEIRVIAGRFV</sequence>
<evidence type="ECO:0000313" key="4">
    <source>
        <dbReference type="Proteomes" id="UP000235659"/>
    </source>
</evidence>
<dbReference type="Proteomes" id="UP000235659">
    <property type="component" value="Unassembled WGS sequence"/>
</dbReference>
<organism evidence="3 4">
    <name type="scientific">Paraburkholderia rhynchosiae</name>
    <dbReference type="NCBI Taxonomy" id="487049"/>
    <lineage>
        <taxon>Bacteria</taxon>
        <taxon>Pseudomonadati</taxon>
        <taxon>Pseudomonadota</taxon>
        <taxon>Betaproteobacteria</taxon>
        <taxon>Burkholderiales</taxon>
        <taxon>Burkholderiaceae</taxon>
        <taxon>Paraburkholderia</taxon>
    </lineage>
</organism>